<accession>A0AAW5HXC6</accession>
<dbReference type="Proteomes" id="UP001205920">
    <property type="component" value="Unassembled WGS sequence"/>
</dbReference>
<feature type="chain" id="PRO_5043644262" evidence="3">
    <location>
        <begin position="25"/>
        <end position="181"/>
    </location>
</feature>
<keyword evidence="2" id="KW-0812">Transmembrane</keyword>
<feature type="coiled-coil region" evidence="1">
    <location>
        <begin position="68"/>
        <end position="95"/>
    </location>
</feature>
<keyword evidence="2" id="KW-1133">Transmembrane helix</keyword>
<name>A0AAW5HXC6_9CORY</name>
<comment type="caution">
    <text evidence="4">The sequence shown here is derived from an EMBL/GenBank/DDBJ whole genome shotgun (WGS) entry which is preliminary data.</text>
</comment>
<feature type="signal peptide" evidence="3">
    <location>
        <begin position="1"/>
        <end position="24"/>
    </location>
</feature>
<organism evidence="4 5">
    <name type="scientific">Corynebacterium lipophilum</name>
    <dbReference type="NCBI Taxonomy" id="2804918"/>
    <lineage>
        <taxon>Bacteria</taxon>
        <taxon>Bacillati</taxon>
        <taxon>Actinomycetota</taxon>
        <taxon>Actinomycetes</taxon>
        <taxon>Mycobacteriales</taxon>
        <taxon>Corynebacteriaceae</taxon>
        <taxon>Corynebacterium</taxon>
    </lineage>
</organism>
<proteinExistence type="predicted"/>
<gene>
    <name evidence="4" type="ORF">JMN37_10660</name>
</gene>
<sequence length="181" mass="18793">MKKIITAAVASAVIAGGLAAPAQAADNQPQETKCKITYPVAKEGDKAETKEFTKAEADAQLKKDIEASAKLVKERAEVEAQLKDKKIKQEDADKKFKEIDAKLATLNATAPALRACAAGKNLSPSSSKIESTLSSIDGKLNNYGIGAVAGGSVLALIALIAVALPQVAPMLPPAVRDALPF</sequence>
<evidence type="ECO:0000313" key="5">
    <source>
        <dbReference type="Proteomes" id="UP001205920"/>
    </source>
</evidence>
<feature type="transmembrane region" description="Helical" evidence="2">
    <location>
        <begin position="143"/>
        <end position="164"/>
    </location>
</feature>
<keyword evidence="5" id="KW-1185">Reference proteome</keyword>
<dbReference type="AlphaFoldDB" id="A0AAW5HXC6"/>
<dbReference type="EMBL" id="JAEUWV010000027">
    <property type="protein sequence ID" value="MCO6395422.1"/>
    <property type="molecule type" value="Genomic_DNA"/>
</dbReference>
<reference evidence="4 5" key="1">
    <citation type="submission" date="2021-01" db="EMBL/GenBank/DDBJ databases">
        <title>Identification and Characterization of Corynebacterium sp.</title>
        <authorList>
            <person name="Luo Q."/>
            <person name="Qu P."/>
            <person name="Chen Q."/>
        </authorList>
    </citation>
    <scope>NUCLEOTIDE SEQUENCE [LARGE SCALE GENOMIC DNA]</scope>
    <source>
        <strain evidence="4 5">MC-18</strain>
    </source>
</reference>
<evidence type="ECO:0000256" key="2">
    <source>
        <dbReference type="SAM" id="Phobius"/>
    </source>
</evidence>
<keyword evidence="1" id="KW-0175">Coiled coil</keyword>
<evidence type="ECO:0000256" key="3">
    <source>
        <dbReference type="SAM" id="SignalP"/>
    </source>
</evidence>
<dbReference type="RefSeq" id="WP_252932151.1">
    <property type="nucleotide sequence ID" value="NZ_JAEUWV010000027.1"/>
</dbReference>
<keyword evidence="2" id="KW-0472">Membrane</keyword>
<evidence type="ECO:0000313" key="4">
    <source>
        <dbReference type="EMBL" id="MCO6395422.1"/>
    </source>
</evidence>
<keyword evidence="3" id="KW-0732">Signal</keyword>
<protein>
    <submittedName>
        <fullName evidence="4">Uncharacterized protein</fullName>
    </submittedName>
</protein>
<evidence type="ECO:0000256" key="1">
    <source>
        <dbReference type="SAM" id="Coils"/>
    </source>
</evidence>